<evidence type="ECO:0000259" key="3">
    <source>
        <dbReference type="PROSITE" id="PS50041"/>
    </source>
</evidence>
<evidence type="ECO:0000256" key="2">
    <source>
        <dbReference type="SAM" id="SignalP"/>
    </source>
</evidence>
<keyword evidence="2" id="KW-0732">Signal</keyword>
<dbReference type="Ensembl" id="ENSGMOT00000022540.2">
    <property type="protein sequence ID" value="ENSGMOP00000022022.2"/>
    <property type="gene ID" value="ENSGMOG00000020535.2"/>
</dbReference>
<evidence type="ECO:0000256" key="1">
    <source>
        <dbReference type="ARBA" id="ARBA00023157"/>
    </source>
</evidence>
<dbReference type="GeneTree" id="ENSGT01150000286973"/>
<proteinExistence type="predicted"/>
<feature type="signal peptide" evidence="2">
    <location>
        <begin position="1"/>
        <end position="20"/>
    </location>
</feature>
<dbReference type="AlphaFoldDB" id="A0A8C4ZTQ2"/>
<dbReference type="Gene3D" id="3.10.100.10">
    <property type="entry name" value="Mannose-Binding Protein A, subunit A"/>
    <property type="match status" value="1"/>
</dbReference>
<evidence type="ECO:0000313" key="4">
    <source>
        <dbReference type="Ensembl" id="ENSGMOP00000022022.2"/>
    </source>
</evidence>
<dbReference type="InterPro" id="IPR001304">
    <property type="entry name" value="C-type_lectin-like"/>
</dbReference>
<feature type="chain" id="PRO_5045274754" description="C-type lectin domain-containing protein" evidence="2">
    <location>
        <begin position="21"/>
        <end position="175"/>
    </location>
</feature>
<dbReference type="InterPro" id="IPR050111">
    <property type="entry name" value="C-type_lectin/snaclec_domain"/>
</dbReference>
<name>A0A8C4ZTQ2_GADMO</name>
<dbReference type="SMART" id="SM00034">
    <property type="entry name" value="CLECT"/>
    <property type="match status" value="1"/>
</dbReference>
<accession>A0A8C4ZTQ2</accession>
<feature type="domain" description="C-type lectin" evidence="3">
    <location>
        <begin position="46"/>
        <end position="166"/>
    </location>
</feature>
<sequence length="175" mass="19500">IPAMFLRSVLLCGLHALAVAGLLTEPSADSKGKLERGSCPLFWYDSGTDCYKYVASQMTWAKAELNCQSLGANLVSIHDAGEMNFITTLIENFDPNKGFHWIGFSDVHEEGSWMWSDGSPRDFAFWLPGEPNNWDGPSCAHLKFWEVMKGGWNDDVCRSAYSSVCKLRKTCAYGL</sequence>
<dbReference type="PROSITE" id="PS00615">
    <property type="entry name" value="C_TYPE_LECTIN_1"/>
    <property type="match status" value="1"/>
</dbReference>
<dbReference type="OMA" id="FICASRT"/>
<dbReference type="PROSITE" id="PS50041">
    <property type="entry name" value="C_TYPE_LECTIN_2"/>
    <property type="match status" value="1"/>
</dbReference>
<evidence type="ECO:0000313" key="5">
    <source>
        <dbReference type="Proteomes" id="UP000694546"/>
    </source>
</evidence>
<dbReference type="InterPro" id="IPR016187">
    <property type="entry name" value="CTDL_fold"/>
</dbReference>
<dbReference type="InterPro" id="IPR018378">
    <property type="entry name" value="C-type_lectin_CS"/>
</dbReference>
<dbReference type="InterPro" id="IPR016186">
    <property type="entry name" value="C-type_lectin-like/link_sf"/>
</dbReference>
<reference evidence="4" key="2">
    <citation type="submission" date="2025-09" db="UniProtKB">
        <authorList>
            <consortium name="Ensembl"/>
        </authorList>
    </citation>
    <scope>IDENTIFICATION</scope>
</reference>
<reference evidence="4" key="1">
    <citation type="submission" date="2025-08" db="UniProtKB">
        <authorList>
            <consortium name="Ensembl"/>
        </authorList>
    </citation>
    <scope>IDENTIFICATION</scope>
</reference>
<dbReference type="Proteomes" id="UP000694546">
    <property type="component" value="Chromosome 8"/>
</dbReference>
<keyword evidence="1" id="KW-1015">Disulfide bond</keyword>
<dbReference type="Pfam" id="PF00059">
    <property type="entry name" value="Lectin_C"/>
    <property type="match status" value="1"/>
</dbReference>
<dbReference type="PRINTS" id="PR01504">
    <property type="entry name" value="PNCREATITSAP"/>
</dbReference>
<dbReference type="PANTHER" id="PTHR22803">
    <property type="entry name" value="MANNOSE, PHOSPHOLIPASE, LECTIN RECEPTOR RELATED"/>
    <property type="match status" value="1"/>
</dbReference>
<organism evidence="4 5">
    <name type="scientific">Gadus morhua</name>
    <name type="common">Atlantic cod</name>
    <dbReference type="NCBI Taxonomy" id="8049"/>
    <lineage>
        <taxon>Eukaryota</taxon>
        <taxon>Metazoa</taxon>
        <taxon>Chordata</taxon>
        <taxon>Craniata</taxon>
        <taxon>Vertebrata</taxon>
        <taxon>Euteleostomi</taxon>
        <taxon>Actinopterygii</taxon>
        <taxon>Neopterygii</taxon>
        <taxon>Teleostei</taxon>
        <taxon>Neoteleostei</taxon>
        <taxon>Acanthomorphata</taxon>
        <taxon>Zeiogadaria</taxon>
        <taxon>Gadariae</taxon>
        <taxon>Gadiformes</taxon>
        <taxon>Gadoidei</taxon>
        <taxon>Gadidae</taxon>
        <taxon>Gadus</taxon>
    </lineage>
</organism>
<dbReference type="SUPFAM" id="SSF56436">
    <property type="entry name" value="C-type lectin-like"/>
    <property type="match status" value="1"/>
</dbReference>
<keyword evidence="5" id="KW-1185">Reference proteome</keyword>
<protein>
    <recommendedName>
        <fullName evidence="3">C-type lectin domain-containing protein</fullName>
    </recommendedName>
</protein>